<reference evidence="1" key="1">
    <citation type="submission" date="2021-01" db="EMBL/GenBank/DDBJ databases">
        <title>Fulvivirga kasyanovii gen. nov., sp nov., a novel member of the phylum Bacteroidetes isolated from seawater in a mussel farm.</title>
        <authorList>
            <person name="Zhao L.-H."/>
            <person name="Wang Z.-J."/>
        </authorList>
    </citation>
    <scope>NUCLEOTIDE SEQUENCE</scope>
    <source>
        <strain evidence="1">29W222</strain>
    </source>
</reference>
<keyword evidence="2" id="KW-1185">Reference proteome</keyword>
<sequence length="93" mass="10631">MGVDSETDTPERLKSSAVENNDDQWLFLWVTEESTREFAAVLRSSIKRSHPWISAIPTSLVFNQEGELVHQPEGLGWIIRKQRKQSLNLPIKG</sequence>
<dbReference type="RefSeq" id="WP_202858904.1">
    <property type="nucleotide sequence ID" value="NZ_JAEUGD010000066.1"/>
</dbReference>
<accession>A0A937G2A9</accession>
<proteinExistence type="predicted"/>
<comment type="caution">
    <text evidence="1">The sequence shown here is derived from an EMBL/GenBank/DDBJ whole genome shotgun (WGS) entry which is preliminary data.</text>
</comment>
<name>A0A937G2A9_9BACT</name>
<dbReference type="AlphaFoldDB" id="A0A937G2A9"/>
<gene>
    <name evidence="1" type="ORF">JMN32_23905</name>
</gene>
<organism evidence="1 2">
    <name type="scientific">Fulvivirga marina</name>
    <dbReference type="NCBI Taxonomy" id="2494733"/>
    <lineage>
        <taxon>Bacteria</taxon>
        <taxon>Pseudomonadati</taxon>
        <taxon>Bacteroidota</taxon>
        <taxon>Cytophagia</taxon>
        <taxon>Cytophagales</taxon>
        <taxon>Fulvivirgaceae</taxon>
        <taxon>Fulvivirga</taxon>
    </lineage>
</organism>
<evidence type="ECO:0000313" key="2">
    <source>
        <dbReference type="Proteomes" id="UP000614216"/>
    </source>
</evidence>
<dbReference type="EMBL" id="JAEUGD010000066">
    <property type="protein sequence ID" value="MBL6449377.1"/>
    <property type="molecule type" value="Genomic_DNA"/>
</dbReference>
<protein>
    <submittedName>
        <fullName evidence="1">Uncharacterized protein</fullName>
    </submittedName>
</protein>
<dbReference type="Proteomes" id="UP000614216">
    <property type="component" value="Unassembled WGS sequence"/>
</dbReference>
<evidence type="ECO:0000313" key="1">
    <source>
        <dbReference type="EMBL" id="MBL6449377.1"/>
    </source>
</evidence>